<dbReference type="InterPro" id="IPR010093">
    <property type="entry name" value="SinI_DNA-bd"/>
</dbReference>
<evidence type="ECO:0000313" key="3">
    <source>
        <dbReference type="Proteomes" id="UP000248806"/>
    </source>
</evidence>
<dbReference type="EMBL" id="QKUF01000021">
    <property type="protein sequence ID" value="PZW24732.1"/>
    <property type="molecule type" value="Genomic_DNA"/>
</dbReference>
<feature type="domain" description="Helix-turn-helix" evidence="1">
    <location>
        <begin position="4"/>
        <end position="52"/>
    </location>
</feature>
<dbReference type="Gene3D" id="1.10.1660.10">
    <property type="match status" value="1"/>
</dbReference>
<dbReference type="OrthoDB" id="8455288at2"/>
<keyword evidence="3" id="KW-1185">Reference proteome</keyword>
<accession>A0A326U1H1</accession>
<evidence type="ECO:0000313" key="2">
    <source>
        <dbReference type="EMBL" id="PZW24732.1"/>
    </source>
</evidence>
<sequence>MEKLLTIPEVARRLRVNRATIWRWVRDRIIPAVDLPKYGKRNNRRISEKTLECILNGGNSNAN</sequence>
<organism evidence="2 3">
    <name type="scientific">Thermosporothrix hazakensis</name>
    <dbReference type="NCBI Taxonomy" id="644383"/>
    <lineage>
        <taxon>Bacteria</taxon>
        <taxon>Bacillati</taxon>
        <taxon>Chloroflexota</taxon>
        <taxon>Ktedonobacteria</taxon>
        <taxon>Ktedonobacterales</taxon>
        <taxon>Thermosporotrichaceae</taxon>
        <taxon>Thermosporothrix</taxon>
    </lineage>
</organism>
<dbReference type="NCBIfam" id="TIGR01764">
    <property type="entry name" value="excise"/>
    <property type="match status" value="1"/>
</dbReference>
<comment type="caution">
    <text evidence="2">The sequence shown here is derived from an EMBL/GenBank/DDBJ whole genome shotgun (WGS) entry which is preliminary data.</text>
</comment>
<protein>
    <submittedName>
        <fullName evidence="2">Excisionase family DNA binding protein</fullName>
    </submittedName>
</protein>
<dbReference type="AlphaFoldDB" id="A0A326U1H1"/>
<evidence type="ECO:0000259" key="1">
    <source>
        <dbReference type="Pfam" id="PF12728"/>
    </source>
</evidence>
<dbReference type="Proteomes" id="UP000248806">
    <property type="component" value="Unassembled WGS sequence"/>
</dbReference>
<dbReference type="Pfam" id="PF12728">
    <property type="entry name" value="HTH_17"/>
    <property type="match status" value="1"/>
</dbReference>
<gene>
    <name evidence="2" type="ORF">EI42_04614</name>
</gene>
<proteinExistence type="predicted"/>
<dbReference type="InterPro" id="IPR009061">
    <property type="entry name" value="DNA-bd_dom_put_sf"/>
</dbReference>
<dbReference type="InterPro" id="IPR041657">
    <property type="entry name" value="HTH_17"/>
</dbReference>
<name>A0A326U1H1_THEHA</name>
<dbReference type="RefSeq" id="WP_111324928.1">
    <property type="nucleotide sequence ID" value="NZ_BIFX01000001.1"/>
</dbReference>
<dbReference type="GO" id="GO:0003677">
    <property type="term" value="F:DNA binding"/>
    <property type="evidence" value="ECO:0007669"/>
    <property type="project" value="InterPro"/>
</dbReference>
<reference evidence="2 3" key="1">
    <citation type="submission" date="2018-06" db="EMBL/GenBank/DDBJ databases">
        <title>Genomic Encyclopedia of Archaeal and Bacterial Type Strains, Phase II (KMG-II): from individual species to whole genera.</title>
        <authorList>
            <person name="Goeker M."/>
        </authorList>
    </citation>
    <scope>NUCLEOTIDE SEQUENCE [LARGE SCALE GENOMIC DNA]</scope>
    <source>
        <strain evidence="2 3">ATCC BAA-1881</strain>
    </source>
</reference>
<dbReference type="SUPFAM" id="SSF46955">
    <property type="entry name" value="Putative DNA-binding domain"/>
    <property type="match status" value="1"/>
</dbReference>